<dbReference type="InterPro" id="IPR017441">
    <property type="entry name" value="Protein_kinase_ATP_BS"/>
</dbReference>
<dbReference type="GO" id="GO:0004674">
    <property type="term" value="F:protein serine/threonine kinase activity"/>
    <property type="evidence" value="ECO:0007669"/>
    <property type="project" value="UniProtKB-KW"/>
</dbReference>
<dbReference type="EMBL" id="JACHMB010000001">
    <property type="protein sequence ID" value="MBB5779141.1"/>
    <property type="molecule type" value="Genomic_DNA"/>
</dbReference>
<dbReference type="Proteomes" id="UP000579153">
    <property type="component" value="Unassembled WGS sequence"/>
</dbReference>
<gene>
    <name evidence="7" type="ORF">HD596_005897</name>
</gene>
<dbReference type="PRINTS" id="PR00733">
    <property type="entry name" value="GLHYDRLASE6"/>
</dbReference>
<keyword evidence="7" id="KW-0418">Kinase</keyword>
<dbReference type="PROSITE" id="PS00108">
    <property type="entry name" value="PROTEIN_KINASE_ST"/>
    <property type="match status" value="1"/>
</dbReference>
<keyword evidence="5" id="KW-0472">Membrane</keyword>
<evidence type="ECO:0000313" key="7">
    <source>
        <dbReference type="EMBL" id="MBB5779141.1"/>
    </source>
</evidence>
<dbReference type="PROSITE" id="PS50011">
    <property type="entry name" value="PROTEIN_KINASE_DOM"/>
    <property type="match status" value="1"/>
</dbReference>
<dbReference type="InterPro" id="IPR036434">
    <property type="entry name" value="Beta_cellobiohydrolase_sf"/>
</dbReference>
<evidence type="ECO:0000256" key="3">
    <source>
        <dbReference type="PROSITE-ProRule" id="PRU10141"/>
    </source>
</evidence>
<feature type="transmembrane region" description="Helical" evidence="5">
    <location>
        <begin position="387"/>
        <end position="411"/>
    </location>
</feature>
<dbReference type="InterPro" id="IPR016288">
    <property type="entry name" value="Beta_cellobiohydrolase"/>
</dbReference>
<dbReference type="CDD" id="cd14014">
    <property type="entry name" value="STKc_PknB_like"/>
    <property type="match status" value="1"/>
</dbReference>
<sequence>MAYGTKHGEAVDGRTGDDPRRIGGHRIVRRLGSGGMGIVYLAKSRSRRLVAIKVIHRHLAGDPEFRRRFRREVATMRRVAPFSTAPVLTADLDGETAYVVTEYVPGPTLFRAVVERGPMSGSELEGLAMSTAVALWAIHAAGVVHRDLKPSNVLLSPVGPKVIDFGLAFVSDSTTLSVTRMGTPAYMSPEQVRGLASPASDVFAWGGVMVFAASGRPPFGSGAGHDVLYRVVHEEPELPELGGVLGQLVARALSKDPAARPTAAELVDALGGGATLRLSPDCVPIGPLPRRRSSGRFPYEPQVPHPAETASGRTHAVPEQGHATPDGAHPATEKGRTTPDQGRTAGDPGRAALDRSRTTPDRSRTAPDRGRAAPAHRGRRRGASRRWAWAGGAVAALAVAAAGVVLVPGLLPGLPAVTQAGSPAVNPSVNPAVHPAVEEAGRLWRELPGENPLRADGVRFYVQPDTDAARQARTWSAQGRTADAALMRSLSQVPQAIWLAGGSPADVSRTVREAAAQAAGGRTVPVFVTNNIPGRDCWNGGAPDTASYRAWIDAVAEGIGNRPAVVALEPSGLARMPGSPECPRGGESAAVQRYADLSYAVETLTGLARTGVYLDGGLAGWPAFTQIADRLVNAGAVRADGFYVNAVGYRQTARSLTYAAKLSRCVYLRAASGTASCADAALAAVPDDAPGLPHFVVDTSRNGTGEWQPPAGRFRVPDEWCNPPGRGAGARPSADTGKPLADAYLWLNSPGFSNGQCTRGTPGPADPVYGIVTPASGQWWPDQALERARNAVPPLTPAP</sequence>
<evidence type="ECO:0000256" key="2">
    <source>
        <dbReference type="ARBA" id="ARBA00022840"/>
    </source>
</evidence>
<evidence type="ECO:0000256" key="1">
    <source>
        <dbReference type="ARBA" id="ARBA00022741"/>
    </source>
</evidence>
<keyword evidence="7" id="KW-0808">Transferase</keyword>
<dbReference type="InterPro" id="IPR008271">
    <property type="entry name" value="Ser/Thr_kinase_AS"/>
</dbReference>
<reference evidence="7 8" key="1">
    <citation type="submission" date="2020-08" db="EMBL/GenBank/DDBJ databases">
        <title>Sequencing the genomes of 1000 actinobacteria strains.</title>
        <authorList>
            <person name="Klenk H.-P."/>
        </authorList>
    </citation>
    <scope>NUCLEOTIDE SEQUENCE [LARGE SCALE GENOMIC DNA]</scope>
    <source>
        <strain evidence="7 8">DSM 45507</strain>
    </source>
</reference>
<dbReference type="InterPro" id="IPR000719">
    <property type="entry name" value="Prot_kinase_dom"/>
</dbReference>
<dbReference type="Gene3D" id="3.30.200.20">
    <property type="entry name" value="Phosphorylase Kinase, domain 1"/>
    <property type="match status" value="1"/>
</dbReference>
<dbReference type="InterPro" id="IPR011009">
    <property type="entry name" value="Kinase-like_dom_sf"/>
</dbReference>
<dbReference type="PANTHER" id="PTHR34876:SF4">
    <property type="entry name" value="1,4-BETA-D-GLUCAN CELLOBIOHYDROLASE C-RELATED"/>
    <property type="match status" value="1"/>
</dbReference>
<name>A0A7W9LCU9_9ACTN</name>
<feature type="compositionally biased region" description="Basic and acidic residues" evidence="4">
    <location>
        <begin position="352"/>
        <end position="371"/>
    </location>
</feature>
<keyword evidence="5" id="KW-1133">Transmembrane helix</keyword>
<keyword evidence="7" id="KW-0723">Serine/threonine-protein kinase</keyword>
<feature type="region of interest" description="Disordered" evidence="4">
    <location>
        <begin position="276"/>
        <end position="383"/>
    </location>
</feature>
<dbReference type="RefSeq" id="WP_185072495.1">
    <property type="nucleotide sequence ID" value="NZ_JACHMB010000001.1"/>
</dbReference>
<keyword evidence="5" id="KW-0812">Transmembrane</keyword>
<keyword evidence="1 3" id="KW-0547">Nucleotide-binding</keyword>
<dbReference type="SUPFAM" id="SSF51989">
    <property type="entry name" value="Glycosyl hydrolases family 6, cellulases"/>
    <property type="match status" value="1"/>
</dbReference>
<evidence type="ECO:0000256" key="4">
    <source>
        <dbReference type="SAM" id="MobiDB-lite"/>
    </source>
</evidence>
<feature type="binding site" evidence="3">
    <location>
        <position position="53"/>
    </location>
    <ligand>
        <name>ATP</name>
        <dbReference type="ChEBI" id="CHEBI:30616"/>
    </ligand>
</feature>
<proteinExistence type="predicted"/>
<dbReference type="Pfam" id="PF00069">
    <property type="entry name" value="Pkinase"/>
    <property type="match status" value="1"/>
</dbReference>
<keyword evidence="8" id="KW-1185">Reference proteome</keyword>
<evidence type="ECO:0000313" key="8">
    <source>
        <dbReference type="Proteomes" id="UP000579153"/>
    </source>
</evidence>
<accession>A0A7W9LCU9</accession>
<dbReference type="AlphaFoldDB" id="A0A7W9LCU9"/>
<evidence type="ECO:0000256" key="5">
    <source>
        <dbReference type="SAM" id="Phobius"/>
    </source>
</evidence>
<feature type="compositionally biased region" description="Basic residues" evidence="4">
    <location>
        <begin position="374"/>
        <end position="383"/>
    </location>
</feature>
<dbReference type="Gene3D" id="3.20.20.40">
    <property type="entry name" value="1, 4-beta cellobiohydrolase"/>
    <property type="match status" value="1"/>
</dbReference>
<feature type="domain" description="Protein kinase" evidence="6">
    <location>
        <begin position="25"/>
        <end position="276"/>
    </location>
</feature>
<comment type="caution">
    <text evidence="7">The sequence shown here is derived from an EMBL/GenBank/DDBJ whole genome shotgun (WGS) entry which is preliminary data.</text>
</comment>
<dbReference type="Pfam" id="PF01341">
    <property type="entry name" value="Glyco_hydro_6"/>
    <property type="match status" value="1"/>
</dbReference>
<dbReference type="SMART" id="SM00220">
    <property type="entry name" value="S_TKc"/>
    <property type="match status" value="1"/>
</dbReference>
<dbReference type="SUPFAM" id="SSF56112">
    <property type="entry name" value="Protein kinase-like (PK-like)"/>
    <property type="match status" value="1"/>
</dbReference>
<dbReference type="GO" id="GO:0005524">
    <property type="term" value="F:ATP binding"/>
    <property type="evidence" value="ECO:0007669"/>
    <property type="project" value="UniProtKB-UniRule"/>
</dbReference>
<feature type="region of interest" description="Disordered" evidence="4">
    <location>
        <begin position="1"/>
        <end position="23"/>
    </location>
</feature>
<evidence type="ECO:0000259" key="6">
    <source>
        <dbReference type="PROSITE" id="PS50011"/>
    </source>
</evidence>
<organism evidence="7 8">
    <name type="scientific">Nonomuraea jabiensis</name>
    <dbReference type="NCBI Taxonomy" id="882448"/>
    <lineage>
        <taxon>Bacteria</taxon>
        <taxon>Bacillati</taxon>
        <taxon>Actinomycetota</taxon>
        <taxon>Actinomycetes</taxon>
        <taxon>Streptosporangiales</taxon>
        <taxon>Streptosporangiaceae</taxon>
        <taxon>Nonomuraea</taxon>
    </lineage>
</organism>
<dbReference type="GO" id="GO:0004553">
    <property type="term" value="F:hydrolase activity, hydrolyzing O-glycosyl compounds"/>
    <property type="evidence" value="ECO:0007669"/>
    <property type="project" value="InterPro"/>
</dbReference>
<feature type="compositionally biased region" description="Basic and acidic residues" evidence="4">
    <location>
        <begin position="1"/>
        <end position="21"/>
    </location>
</feature>
<dbReference type="Gene3D" id="1.10.510.10">
    <property type="entry name" value="Transferase(Phosphotransferase) domain 1"/>
    <property type="match status" value="1"/>
</dbReference>
<dbReference type="PROSITE" id="PS00107">
    <property type="entry name" value="PROTEIN_KINASE_ATP"/>
    <property type="match status" value="1"/>
</dbReference>
<keyword evidence="2 3" id="KW-0067">ATP-binding</keyword>
<dbReference type="GO" id="GO:0030245">
    <property type="term" value="P:cellulose catabolic process"/>
    <property type="evidence" value="ECO:0007669"/>
    <property type="project" value="InterPro"/>
</dbReference>
<protein>
    <submittedName>
        <fullName evidence="7">Serine/threonine protein kinase</fullName>
    </submittedName>
</protein>
<dbReference type="PANTHER" id="PTHR34876">
    <property type="match status" value="1"/>
</dbReference>